<dbReference type="PRINTS" id="PR00058">
    <property type="entry name" value="RIBOSOMALL5"/>
</dbReference>
<feature type="non-terminal residue" evidence="4">
    <location>
        <position position="55"/>
    </location>
</feature>
<protein>
    <recommendedName>
        <fullName evidence="6">Ribosomal protein L5 eukaryotic C-terminal domain-containing protein</fullName>
    </recommendedName>
</protein>
<name>A0A022R9I3_ERYGU</name>
<dbReference type="AlphaFoldDB" id="A0A022R9I3"/>
<keyword evidence="5" id="KW-1185">Reference proteome</keyword>
<keyword evidence="2" id="KW-0689">Ribosomal protein</keyword>
<evidence type="ECO:0000256" key="1">
    <source>
        <dbReference type="ARBA" id="ARBA00007116"/>
    </source>
</evidence>
<accession>A0A022R9I3</accession>
<evidence type="ECO:0000256" key="2">
    <source>
        <dbReference type="ARBA" id="ARBA00022980"/>
    </source>
</evidence>
<dbReference type="SUPFAM" id="SSF53137">
    <property type="entry name" value="Translational machinery components"/>
    <property type="match status" value="1"/>
</dbReference>
<dbReference type="GO" id="GO:0006412">
    <property type="term" value="P:translation"/>
    <property type="evidence" value="ECO:0007669"/>
    <property type="project" value="InterPro"/>
</dbReference>
<dbReference type="EMBL" id="KI630592">
    <property type="protein sequence ID" value="EYU36674.1"/>
    <property type="molecule type" value="Genomic_DNA"/>
</dbReference>
<dbReference type="STRING" id="4155.A0A022R9I3"/>
<gene>
    <name evidence="4" type="ORF">MIMGU_mgv1a0142631mg</name>
</gene>
<reference evidence="4 5" key="1">
    <citation type="journal article" date="2013" name="Proc. Natl. Acad. Sci. U.S.A.">
        <title>Fine-scale variation in meiotic recombination in Mimulus inferred from population shotgun sequencing.</title>
        <authorList>
            <person name="Hellsten U."/>
            <person name="Wright K.M."/>
            <person name="Jenkins J."/>
            <person name="Shu S."/>
            <person name="Yuan Y."/>
            <person name="Wessler S.R."/>
            <person name="Schmutz J."/>
            <person name="Willis J.H."/>
            <person name="Rokhsar D.S."/>
        </authorList>
    </citation>
    <scope>NUCLEOTIDE SEQUENCE [LARGE SCALE GENOMIC DNA]</scope>
    <source>
        <strain evidence="5">cv. DUN x IM62</strain>
    </source>
</reference>
<dbReference type="InterPro" id="IPR005485">
    <property type="entry name" value="Rbsml_uL18_euk_arch"/>
</dbReference>
<evidence type="ECO:0000313" key="5">
    <source>
        <dbReference type="Proteomes" id="UP000030748"/>
    </source>
</evidence>
<evidence type="ECO:0000256" key="3">
    <source>
        <dbReference type="ARBA" id="ARBA00023274"/>
    </source>
</evidence>
<comment type="similarity">
    <text evidence="1">Belongs to the universal ribosomal protein uL18 family.</text>
</comment>
<keyword evidence="3" id="KW-0687">Ribonucleoprotein</keyword>
<dbReference type="Gene3D" id="3.30.420.100">
    <property type="match status" value="1"/>
</dbReference>
<dbReference type="GO" id="GO:0005840">
    <property type="term" value="C:ribosome"/>
    <property type="evidence" value="ECO:0007669"/>
    <property type="project" value="UniProtKB-KW"/>
</dbReference>
<dbReference type="GO" id="GO:0003735">
    <property type="term" value="F:structural constituent of ribosome"/>
    <property type="evidence" value="ECO:0007669"/>
    <property type="project" value="InterPro"/>
</dbReference>
<proteinExistence type="inferred from homology"/>
<dbReference type="GO" id="GO:0008097">
    <property type="term" value="F:5S rRNA binding"/>
    <property type="evidence" value="ECO:0007669"/>
    <property type="project" value="InterPro"/>
</dbReference>
<sequence>MVFVKAQKSRAYFKRFQVKYKRRRDGKTDYRARIRLINQDKNKYNTPKFRLVVRF</sequence>
<organism evidence="4 5">
    <name type="scientific">Erythranthe guttata</name>
    <name type="common">Yellow monkey flower</name>
    <name type="synonym">Mimulus guttatus</name>
    <dbReference type="NCBI Taxonomy" id="4155"/>
    <lineage>
        <taxon>Eukaryota</taxon>
        <taxon>Viridiplantae</taxon>
        <taxon>Streptophyta</taxon>
        <taxon>Embryophyta</taxon>
        <taxon>Tracheophyta</taxon>
        <taxon>Spermatophyta</taxon>
        <taxon>Magnoliopsida</taxon>
        <taxon>eudicotyledons</taxon>
        <taxon>Gunneridae</taxon>
        <taxon>Pentapetalae</taxon>
        <taxon>asterids</taxon>
        <taxon>lamiids</taxon>
        <taxon>Lamiales</taxon>
        <taxon>Phrymaceae</taxon>
        <taxon>Erythranthe</taxon>
    </lineage>
</organism>
<dbReference type="PANTHER" id="PTHR23410">
    <property type="entry name" value="RIBOSOMAL PROTEIN L5-RELATED"/>
    <property type="match status" value="1"/>
</dbReference>
<evidence type="ECO:0000313" key="4">
    <source>
        <dbReference type="EMBL" id="EYU36674.1"/>
    </source>
</evidence>
<dbReference type="PANTHER" id="PTHR23410:SF12">
    <property type="entry name" value="LARGE RIBOSOMAL SUBUNIT PROTEIN UL18"/>
    <property type="match status" value="1"/>
</dbReference>
<dbReference type="Proteomes" id="UP000030748">
    <property type="component" value="Unassembled WGS sequence"/>
</dbReference>
<dbReference type="GO" id="GO:1990904">
    <property type="term" value="C:ribonucleoprotein complex"/>
    <property type="evidence" value="ECO:0007669"/>
    <property type="project" value="UniProtKB-KW"/>
</dbReference>
<dbReference type="Pfam" id="PF17144">
    <property type="entry name" value="Ribosomal_L5e"/>
    <property type="match status" value="1"/>
</dbReference>
<evidence type="ECO:0008006" key="6">
    <source>
        <dbReference type="Google" id="ProtNLM"/>
    </source>
</evidence>